<protein>
    <submittedName>
        <fullName evidence="3">Glucans biosynthesis protein</fullName>
    </submittedName>
</protein>
<reference evidence="4 6" key="2">
    <citation type="journal article" date="2019" name="Nat. Med.">
        <title>A library of human gut bacterial isolates paired with longitudinal multiomics data enables mechanistic microbiome research.</title>
        <authorList>
            <person name="Poyet M."/>
            <person name="Groussin M."/>
            <person name="Gibbons S.M."/>
            <person name="Avila-Pacheco J."/>
            <person name="Jiang X."/>
            <person name="Kearney S.M."/>
            <person name="Perrotta A.R."/>
            <person name="Berdy B."/>
            <person name="Zhao S."/>
            <person name="Lieberman T.D."/>
            <person name="Swanson P.K."/>
            <person name="Smith M."/>
            <person name="Roesemann S."/>
            <person name="Alexander J.E."/>
            <person name="Rich S.A."/>
            <person name="Livny J."/>
            <person name="Vlamakis H."/>
            <person name="Clish C."/>
            <person name="Bullock K."/>
            <person name="Deik A."/>
            <person name="Scott J."/>
            <person name="Pierce K.A."/>
            <person name="Xavier R.J."/>
            <person name="Alm E.J."/>
        </authorList>
    </citation>
    <scope>NUCLEOTIDE SEQUENCE [LARGE SCALE GENOMIC DNA]</scope>
    <source>
        <strain evidence="4 6">BIOML-A1</strain>
    </source>
</reference>
<feature type="transmembrane region" description="Helical" evidence="1">
    <location>
        <begin position="7"/>
        <end position="24"/>
    </location>
</feature>
<dbReference type="PANTHER" id="PTHR36927:SF1">
    <property type="entry name" value="MDO-LIKE PROTEIN"/>
    <property type="match status" value="1"/>
</dbReference>
<feature type="transmembrane region" description="Helical" evidence="1">
    <location>
        <begin position="74"/>
        <end position="94"/>
    </location>
</feature>
<reference evidence="3 5" key="1">
    <citation type="submission" date="2015-09" db="EMBL/GenBank/DDBJ databases">
        <authorList>
            <consortium name="Pathogen Informatics"/>
        </authorList>
    </citation>
    <scope>NUCLEOTIDE SEQUENCE [LARGE SCALE GENOMIC DNA]</scope>
    <source>
        <strain evidence="3 5">2789STDY5834960</strain>
    </source>
</reference>
<keyword evidence="1" id="KW-0812">Transmembrane</keyword>
<dbReference type="STRING" id="166486.ERS852572_01426"/>
<feature type="transmembrane region" description="Helical" evidence="1">
    <location>
        <begin position="100"/>
        <end position="119"/>
    </location>
</feature>
<dbReference type="Pfam" id="PF01757">
    <property type="entry name" value="Acyl_transf_3"/>
    <property type="match status" value="1"/>
</dbReference>
<keyword evidence="1" id="KW-0472">Membrane</keyword>
<accession>A0A173TBD9</accession>
<dbReference type="InterPro" id="IPR050623">
    <property type="entry name" value="Glucan_succinyl_AcylTrfase"/>
</dbReference>
<evidence type="ECO:0000313" key="3">
    <source>
        <dbReference type="EMBL" id="CUM99406.1"/>
    </source>
</evidence>
<sequence length="142" mass="16190">MEKIKNAVLLLGICAAVSGIFYIVRCYGMAYTDKDVLSRWDLNLYAFFMVLLVLGAGPKWLDFSNNFTNYMGKCCFGIYVLHIPVLLVINYLLAGKELPLTVVYGIELVGGFVVSILLYEVIRRIPVLRYWILGIRKQRNNV</sequence>
<feature type="domain" description="Acyltransferase 3" evidence="2">
    <location>
        <begin position="5"/>
        <end position="119"/>
    </location>
</feature>
<name>A0A173TBD9_9FIRM</name>
<dbReference type="EMBL" id="WNAJ01000008">
    <property type="protein sequence ID" value="MTR85123.1"/>
    <property type="molecule type" value="Genomic_DNA"/>
</dbReference>
<dbReference type="PaxDb" id="166486-ERS852572_01426"/>
<dbReference type="EMBL" id="CYXZ01000009">
    <property type="protein sequence ID" value="CUM99406.1"/>
    <property type="molecule type" value="Genomic_DNA"/>
</dbReference>
<dbReference type="OrthoDB" id="355417at2"/>
<dbReference type="InterPro" id="IPR002656">
    <property type="entry name" value="Acyl_transf_3_dom"/>
</dbReference>
<dbReference type="PANTHER" id="PTHR36927">
    <property type="entry name" value="BLR4337 PROTEIN"/>
    <property type="match status" value="1"/>
</dbReference>
<evidence type="ECO:0000313" key="6">
    <source>
        <dbReference type="Proteomes" id="UP000478483"/>
    </source>
</evidence>
<keyword evidence="1" id="KW-1133">Transmembrane helix</keyword>
<organism evidence="3 5">
    <name type="scientific">Roseburia intestinalis</name>
    <dbReference type="NCBI Taxonomy" id="166486"/>
    <lineage>
        <taxon>Bacteria</taxon>
        <taxon>Bacillati</taxon>
        <taxon>Bacillota</taxon>
        <taxon>Clostridia</taxon>
        <taxon>Lachnospirales</taxon>
        <taxon>Lachnospiraceae</taxon>
        <taxon>Roseburia</taxon>
    </lineage>
</organism>
<dbReference type="Proteomes" id="UP000095350">
    <property type="component" value="Unassembled WGS sequence"/>
</dbReference>
<evidence type="ECO:0000313" key="4">
    <source>
        <dbReference type="EMBL" id="MTR85123.1"/>
    </source>
</evidence>
<evidence type="ECO:0000313" key="5">
    <source>
        <dbReference type="Proteomes" id="UP000095350"/>
    </source>
</evidence>
<feature type="transmembrane region" description="Helical" evidence="1">
    <location>
        <begin position="44"/>
        <end position="62"/>
    </location>
</feature>
<dbReference type="Proteomes" id="UP000478483">
    <property type="component" value="Unassembled WGS sequence"/>
</dbReference>
<dbReference type="AlphaFoldDB" id="A0A173TBD9"/>
<gene>
    <name evidence="3" type="ORF">ERS852572_01426</name>
    <name evidence="4" type="ORF">GMD50_08620</name>
</gene>
<evidence type="ECO:0000259" key="2">
    <source>
        <dbReference type="Pfam" id="PF01757"/>
    </source>
</evidence>
<dbReference type="GO" id="GO:0016747">
    <property type="term" value="F:acyltransferase activity, transferring groups other than amino-acyl groups"/>
    <property type="evidence" value="ECO:0007669"/>
    <property type="project" value="InterPro"/>
</dbReference>
<evidence type="ECO:0000256" key="1">
    <source>
        <dbReference type="SAM" id="Phobius"/>
    </source>
</evidence>
<proteinExistence type="predicted"/>